<dbReference type="InterPro" id="IPR051678">
    <property type="entry name" value="AGP_Transferase"/>
</dbReference>
<name>A0ABR0T4F8_AURPU</name>
<dbReference type="Proteomes" id="UP001341245">
    <property type="component" value="Unassembled WGS sequence"/>
</dbReference>
<protein>
    <recommendedName>
        <fullName evidence="1">Aminoglycoside phosphotransferase domain-containing protein</fullName>
    </recommendedName>
</protein>
<dbReference type="Gene3D" id="3.30.200.150">
    <property type="match status" value="1"/>
</dbReference>
<feature type="domain" description="Aminoglycoside phosphotransferase" evidence="1">
    <location>
        <begin position="69"/>
        <end position="273"/>
    </location>
</feature>
<accession>A0ABR0T4F8</accession>
<dbReference type="Gene3D" id="3.90.1200.10">
    <property type="match status" value="1"/>
</dbReference>
<comment type="caution">
    <text evidence="2">The sequence shown here is derived from an EMBL/GenBank/DDBJ whole genome shotgun (WGS) entry which is preliminary data.</text>
</comment>
<sequence length="293" mass="33532">MTEKLSAASNGAPADGHARDLSINNTLFNRLFTRIALKTLAKLHKADGICRPLSSKLIVKSGRDVDLTEAATMKFISENTSIPVPKVHCSFVHKGRTYILMERIKGNPIGKVVEKLKNEDQDKVFAQLRRMIDEMRSLPPPSTSVQSCTGGSLWDSRIGRCKSRFGPFGTIQEFHLWLRDGFRFDDHKHKERMKGEEGLEMGRMEAMQDGPWPPPVFTHADLNSGNILVRGNDIVGIIDWEFSGWYPDYWEYTSAWYGNLIRTGWQDDLPRFLQTYPAELSMEITRQRWWGEL</sequence>
<dbReference type="CDD" id="cd05120">
    <property type="entry name" value="APH_ChoK_like"/>
    <property type="match status" value="1"/>
</dbReference>
<evidence type="ECO:0000313" key="2">
    <source>
        <dbReference type="EMBL" id="KAK5999313.1"/>
    </source>
</evidence>
<dbReference type="Pfam" id="PF01636">
    <property type="entry name" value="APH"/>
    <property type="match status" value="1"/>
</dbReference>
<organism evidence="2 3">
    <name type="scientific">Aureobasidium pullulans</name>
    <name type="common">Black yeast</name>
    <name type="synonym">Pullularia pullulans</name>
    <dbReference type="NCBI Taxonomy" id="5580"/>
    <lineage>
        <taxon>Eukaryota</taxon>
        <taxon>Fungi</taxon>
        <taxon>Dikarya</taxon>
        <taxon>Ascomycota</taxon>
        <taxon>Pezizomycotina</taxon>
        <taxon>Dothideomycetes</taxon>
        <taxon>Dothideomycetidae</taxon>
        <taxon>Dothideales</taxon>
        <taxon>Saccotheciaceae</taxon>
        <taxon>Aureobasidium</taxon>
    </lineage>
</organism>
<keyword evidence="3" id="KW-1185">Reference proteome</keyword>
<dbReference type="EMBL" id="JASGXD010000027">
    <property type="protein sequence ID" value="KAK5999313.1"/>
    <property type="molecule type" value="Genomic_DNA"/>
</dbReference>
<evidence type="ECO:0000313" key="3">
    <source>
        <dbReference type="Proteomes" id="UP001341245"/>
    </source>
</evidence>
<evidence type="ECO:0000259" key="1">
    <source>
        <dbReference type="Pfam" id="PF01636"/>
    </source>
</evidence>
<dbReference type="InterPro" id="IPR011009">
    <property type="entry name" value="Kinase-like_dom_sf"/>
</dbReference>
<proteinExistence type="predicted"/>
<dbReference type="SUPFAM" id="SSF56112">
    <property type="entry name" value="Protein kinase-like (PK-like)"/>
    <property type="match status" value="1"/>
</dbReference>
<gene>
    <name evidence="2" type="ORF">QM012_005588</name>
</gene>
<dbReference type="PANTHER" id="PTHR21310:SF55">
    <property type="entry name" value="AMINOGLYCOSIDE PHOSPHOTRANSFERASE DOMAIN-CONTAINING PROTEIN"/>
    <property type="match status" value="1"/>
</dbReference>
<dbReference type="PANTHER" id="PTHR21310">
    <property type="entry name" value="AMINOGLYCOSIDE PHOSPHOTRANSFERASE-RELATED-RELATED"/>
    <property type="match status" value="1"/>
</dbReference>
<reference evidence="2 3" key="1">
    <citation type="submission" date="2023-11" db="EMBL/GenBank/DDBJ databases">
        <title>Draft genome sequence and annotation of the polyextremotolerant black yeast-like fungus Aureobasidium pullulans NRRL 62042.</title>
        <authorList>
            <person name="Dielentheis-Frenken M.R.E."/>
            <person name="Wibberg D."/>
            <person name="Blank L.M."/>
            <person name="Tiso T."/>
        </authorList>
    </citation>
    <scope>NUCLEOTIDE SEQUENCE [LARGE SCALE GENOMIC DNA]</scope>
    <source>
        <strain evidence="2 3">NRRL 62042</strain>
    </source>
</reference>
<dbReference type="InterPro" id="IPR002575">
    <property type="entry name" value="Aminoglycoside_PTrfase"/>
</dbReference>